<dbReference type="PANTHER" id="PTHR22941">
    <property type="entry name" value="SERPENTINE RECEPTOR"/>
    <property type="match status" value="1"/>
</dbReference>
<dbReference type="AlphaFoldDB" id="A0AAF3FG11"/>
<dbReference type="PANTHER" id="PTHR22941:SF26">
    <property type="entry name" value="SERPENTINE RECEPTOR, CLASS H"/>
    <property type="match status" value="1"/>
</dbReference>
<evidence type="ECO:0000313" key="3">
    <source>
        <dbReference type="WBParaSite" id="MBELARI_LOCUS5978"/>
    </source>
</evidence>
<sequence length="365" mass="41683">MSNCGSQEKIVITFDTDPQYYLKSLTYAGIIGLFVNSFGAYVILFRSPAHFKTYRWHLLNYQICSMGCDAVMTLCAAPVFFLPIPVCMPMGLFNAMGMNPGLQMIIYSTFIHLIFAATMQMFFYKWQMIVPTGSMLKFSRRVKAIILSFTYFIFLTPHFIFLPATFENQAAKKVQLLADHPVYQEVWAGNVSKIDEKVIIFYMNGDNSLAKYIIAETVLGSILGFTMSWFWMHTVYIFRQKGKYSNATKQLQYKKYLVNLSSQMTVPMMTMMYPGSLLGLVIIFQVWNVQEIVQIAIFLFSCHGIVGTISILLMNEHYRNYLSERFFNTVSGEERTQAISLNAVLQSSKKNSTRPSTAQPAIIMG</sequence>
<keyword evidence="1" id="KW-0812">Transmembrane</keyword>
<proteinExistence type="predicted"/>
<organism evidence="2 3">
    <name type="scientific">Mesorhabditis belari</name>
    <dbReference type="NCBI Taxonomy" id="2138241"/>
    <lineage>
        <taxon>Eukaryota</taxon>
        <taxon>Metazoa</taxon>
        <taxon>Ecdysozoa</taxon>
        <taxon>Nematoda</taxon>
        <taxon>Chromadorea</taxon>
        <taxon>Rhabditida</taxon>
        <taxon>Rhabditina</taxon>
        <taxon>Rhabditomorpha</taxon>
        <taxon>Rhabditoidea</taxon>
        <taxon>Rhabditidae</taxon>
        <taxon>Mesorhabditinae</taxon>
        <taxon>Mesorhabditis</taxon>
    </lineage>
</organism>
<keyword evidence="2" id="KW-1185">Reference proteome</keyword>
<feature type="transmembrane region" description="Helical" evidence="1">
    <location>
        <begin position="292"/>
        <end position="313"/>
    </location>
</feature>
<evidence type="ECO:0000256" key="1">
    <source>
        <dbReference type="SAM" id="Phobius"/>
    </source>
</evidence>
<feature type="transmembrane region" description="Helical" evidence="1">
    <location>
        <begin position="264"/>
        <end position="286"/>
    </location>
</feature>
<dbReference type="WBParaSite" id="MBELARI_LOCUS5978">
    <property type="protein sequence ID" value="MBELARI_LOCUS5978"/>
    <property type="gene ID" value="MBELARI_LOCUS5978"/>
</dbReference>
<accession>A0AAF3FG11</accession>
<dbReference type="Proteomes" id="UP000887575">
    <property type="component" value="Unassembled WGS sequence"/>
</dbReference>
<feature type="transmembrane region" description="Helical" evidence="1">
    <location>
        <begin position="104"/>
        <end position="124"/>
    </location>
</feature>
<keyword evidence="1" id="KW-1133">Transmembrane helix</keyword>
<feature type="transmembrane region" description="Helical" evidence="1">
    <location>
        <begin position="58"/>
        <end position="84"/>
    </location>
</feature>
<dbReference type="InterPro" id="IPR053220">
    <property type="entry name" value="Nematode_rcpt-like_serp_H"/>
</dbReference>
<feature type="transmembrane region" description="Helical" evidence="1">
    <location>
        <begin position="212"/>
        <end position="232"/>
    </location>
</feature>
<evidence type="ECO:0000313" key="2">
    <source>
        <dbReference type="Proteomes" id="UP000887575"/>
    </source>
</evidence>
<keyword evidence="1" id="KW-0472">Membrane</keyword>
<reference evidence="3" key="1">
    <citation type="submission" date="2024-02" db="UniProtKB">
        <authorList>
            <consortium name="WormBaseParasite"/>
        </authorList>
    </citation>
    <scope>IDENTIFICATION</scope>
</reference>
<dbReference type="InterPro" id="IPR019422">
    <property type="entry name" value="7TM_GPCR_serpentine_rcpt_Srh"/>
</dbReference>
<feature type="transmembrane region" description="Helical" evidence="1">
    <location>
        <begin position="145"/>
        <end position="166"/>
    </location>
</feature>
<protein>
    <submittedName>
        <fullName evidence="3">Uncharacterized protein</fullName>
    </submittedName>
</protein>
<feature type="transmembrane region" description="Helical" evidence="1">
    <location>
        <begin position="25"/>
        <end position="46"/>
    </location>
</feature>
<name>A0AAF3FG11_9BILA</name>
<dbReference type="Pfam" id="PF10318">
    <property type="entry name" value="7TM_GPCR_Srh"/>
    <property type="match status" value="1"/>
</dbReference>